<proteinExistence type="predicted"/>
<evidence type="ECO:0000313" key="3">
    <source>
        <dbReference type="Proteomes" id="UP001589688"/>
    </source>
</evidence>
<dbReference type="RefSeq" id="WP_156924964.1">
    <property type="nucleotide sequence ID" value="NZ_JADU01000001.1"/>
</dbReference>
<feature type="region of interest" description="Disordered" evidence="1">
    <location>
        <begin position="1"/>
        <end position="39"/>
    </location>
</feature>
<dbReference type="Proteomes" id="UP001589688">
    <property type="component" value="Unassembled WGS sequence"/>
</dbReference>
<name>A0ABV5ZKM2_9BACT</name>
<reference evidence="2 3" key="1">
    <citation type="submission" date="2024-09" db="EMBL/GenBank/DDBJ databases">
        <authorList>
            <person name="Sun Q."/>
            <person name="Mori K."/>
        </authorList>
    </citation>
    <scope>NUCLEOTIDE SEQUENCE [LARGE SCALE GENOMIC DNA]</scope>
    <source>
        <strain evidence="2 3">ATCC 51272</strain>
    </source>
</reference>
<accession>A0ABV5ZKM2</accession>
<protein>
    <recommendedName>
        <fullName evidence="4">Peptidase C39-like domain-containing protein</fullName>
    </recommendedName>
</protein>
<organism evidence="2 3">
    <name type="scientific">Hallella seregens ATCC 51272</name>
    <dbReference type="NCBI Taxonomy" id="1336250"/>
    <lineage>
        <taxon>Bacteria</taxon>
        <taxon>Pseudomonadati</taxon>
        <taxon>Bacteroidota</taxon>
        <taxon>Bacteroidia</taxon>
        <taxon>Bacteroidales</taxon>
        <taxon>Prevotellaceae</taxon>
        <taxon>Hallella</taxon>
    </lineage>
</organism>
<feature type="region of interest" description="Disordered" evidence="1">
    <location>
        <begin position="87"/>
        <end position="111"/>
    </location>
</feature>
<dbReference type="EMBL" id="JBHLZF010000002">
    <property type="protein sequence ID" value="MFB9897885.1"/>
    <property type="molecule type" value="Genomic_DNA"/>
</dbReference>
<keyword evidence="3" id="KW-1185">Reference proteome</keyword>
<feature type="compositionally biased region" description="Low complexity" evidence="1">
    <location>
        <begin position="9"/>
        <end position="19"/>
    </location>
</feature>
<sequence length="262" mass="28131">MTTKIKRYAAQSQSNSNAAKGTHQNPYSKSEYESMCDAGTWTGGHVEGMGYVGAQVEIIGSSHSSGSDSEDSYDSWSDPFGSYSNPWASTSYDTPKEEQPHPGPSQEPGAHSETQIIQVINGHSHGGGPHDNTVLPSANFRGYKATDPSGCLNRCKEMLSSANSQLSGEEICMVGFNNKGRVTAPSKNVNTGILYINEQLKLKHPVIVAVDYKPGTSLGSGRQDQAGDHFVIIVGGDEHRGYRYYDPATGNRIGVLLPTMSL</sequence>
<comment type="caution">
    <text evidence="2">The sequence shown here is derived from an EMBL/GenBank/DDBJ whole genome shotgun (WGS) entry which is preliminary data.</text>
</comment>
<gene>
    <name evidence="2" type="ORF">ACFFK8_08770</name>
</gene>
<evidence type="ECO:0000256" key="1">
    <source>
        <dbReference type="SAM" id="MobiDB-lite"/>
    </source>
</evidence>
<evidence type="ECO:0000313" key="2">
    <source>
        <dbReference type="EMBL" id="MFB9897885.1"/>
    </source>
</evidence>
<evidence type="ECO:0008006" key="4">
    <source>
        <dbReference type="Google" id="ProtNLM"/>
    </source>
</evidence>